<keyword evidence="1" id="KW-0732">Signal</keyword>
<sequence length="179" mass="18375">MVEAVARRRFRGYVLAAPILVTAADLAATPTATTEDLLGLNDIRTAVALPASRLISIEVHPDGTVTLVVPRATSREALATSVTLITQELSVPRERVDVALGDALPDAAYHQVTTVRVAVAVARRRLLEAASAAFGSPVADLRLAAGAVADRGGHRLDLGALAAKAASTSTVAVAVELAG</sequence>
<evidence type="ECO:0000313" key="2">
    <source>
        <dbReference type="EMBL" id="MFC4129995.1"/>
    </source>
</evidence>
<feature type="signal peptide" evidence="1">
    <location>
        <begin position="1"/>
        <end position="27"/>
    </location>
</feature>
<name>A0ABV8LI79_9ACTN</name>
<evidence type="ECO:0000313" key="3">
    <source>
        <dbReference type="Proteomes" id="UP001595816"/>
    </source>
</evidence>
<gene>
    <name evidence="2" type="ORF">ACFOZ4_05190</name>
</gene>
<dbReference type="SUPFAM" id="SSF56003">
    <property type="entry name" value="Molybdenum cofactor-binding domain"/>
    <property type="match status" value="1"/>
</dbReference>
<keyword evidence="3" id="KW-1185">Reference proteome</keyword>
<dbReference type="RefSeq" id="WP_253755649.1">
    <property type="nucleotide sequence ID" value="NZ_JAMZDZ010000001.1"/>
</dbReference>
<dbReference type="Gene3D" id="3.30.365.10">
    <property type="entry name" value="Aldehyde oxidase/xanthine dehydrogenase, molybdopterin binding domain"/>
    <property type="match status" value="1"/>
</dbReference>
<protein>
    <submittedName>
        <fullName evidence="2">Isoquinoline 1-oxidoreductase</fullName>
    </submittedName>
</protein>
<reference evidence="3" key="1">
    <citation type="journal article" date="2019" name="Int. J. Syst. Evol. Microbiol.">
        <title>The Global Catalogue of Microorganisms (GCM) 10K type strain sequencing project: providing services to taxonomists for standard genome sequencing and annotation.</title>
        <authorList>
            <consortium name="The Broad Institute Genomics Platform"/>
            <consortium name="The Broad Institute Genome Sequencing Center for Infectious Disease"/>
            <person name="Wu L."/>
            <person name="Ma J."/>
        </authorList>
    </citation>
    <scope>NUCLEOTIDE SEQUENCE [LARGE SCALE GENOMIC DNA]</scope>
    <source>
        <strain evidence="3">CGMCC 4.7289</strain>
    </source>
</reference>
<accession>A0ABV8LI79</accession>
<dbReference type="InterPro" id="IPR037165">
    <property type="entry name" value="AldOxase/xan_DH_Mopterin-bd_sf"/>
</dbReference>
<evidence type="ECO:0000256" key="1">
    <source>
        <dbReference type="SAM" id="SignalP"/>
    </source>
</evidence>
<comment type="caution">
    <text evidence="2">The sequence shown here is derived from an EMBL/GenBank/DDBJ whole genome shotgun (WGS) entry which is preliminary data.</text>
</comment>
<feature type="chain" id="PRO_5046320416" evidence="1">
    <location>
        <begin position="28"/>
        <end position="179"/>
    </location>
</feature>
<dbReference type="EMBL" id="JBHSAY010000004">
    <property type="protein sequence ID" value="MFC4129995.1"/>
    <property type="molecule type" value="Genomic_DNA"/>
</dbReference>
<proteinExistence type="predicted"/>
<dbReference type="Proteomes" id="UP001595816">
    <property type="component" value="Unassembled WGS sequence"/>
</dbReference>
<organism evidence="2 3">
    <name type="scientific">Hamadaea flava</name>
    <dbReference type="NCBI Taxonomy" id="1742688"/>
    <lineage>
        <taxon>Bacteria</taxon>
        <taxon>Bacillati</taxon>
        <taxon>Actinomycetota</taxon>
        <taxon>Actinomycetes</taxon>
        <taxon>Micromonosporales</taxon>
        <taxon>Micromonosporaceae</taxon>
        <taxon>Hamadaea</taxon>
    </lineage>
</organism>